<dbReference type="EMBL" id="JBCGBO010000004">
    <property type="protein sequence ID" value="KAK9210210.1"/>
    <property type="molecule type" value="Genomic_DNA"/>
</dbReference>
<sequence>MIGARRNSTARQACELIGGFYLLQCLLTVSFCIPEDQMAEVCSTELMARSKTLSGTRSHVGYDPVVVACSRSCY</sequence>
<feature type="chain" id="PRO_5042984340" description="Secreted protein" evidence="1">
    <location>
        <begin position="33"/>
        <end position="74"/>
    </location>
</feature>
<dbReference type="Proteomes" id="UP001428341">
    <property type="component" value="Unassembled WGS sequence"/>
</dbReference>
<dbReference type="AlphaFoldDB" id="A0AAP0MGU7"/>
<organism evidence="2 3">
    <name type="scientific">Citrus x changshan-huyou</name>
    <dbReference type="NCBI Taxonomy" id="2935761"/>
    <lineage>
        <taxon>Eukaryota</taxon>
        <taxon>Viridiplantae</taxon>
        <taxon>Streptophyta</taxon>
        <taxon>Embryophyta</taxon>
        <taxon>Tracheophyta</taxon>
        <taxon>Spermatophyta</taxon>
        <taxon>Magnoliopsida</taxon>
        <taxon>eudicotyledons</taxon>
        <taxon>Gunneridae</taxon>
        <taxon>Pentapetalae</taxon>
        <taxon>rosids</taxon>
        <taxon>malvids</taxon>
        <taxon>Sapindales</taxon>
        <taxon>Rutaceae</taxon>
        <taxon>Aurantioideae</taxon>
        <taxon>Citrus</taxon>
    </lineage>
</organism>
<evidence type="ECO:0008006" key="4">
    <source>
        <dbReference type="Google" id="ProtNLM"/>
    </source>
</evidence>
<evidence type="ECO:0000313" key="2">
    <source>
        <dbReference type="EMBL" id="KAK9210210.1"/>
    </source>
</evidence>
<proteinExistence type="predicted"/>
<name>A0AAP0MGU7_9ROSI</name>
<keyword evidence="1" id="KW-0732">Signal</keyword>
<evidence type="ECO:0000256" key="1">
    <source>
        <dbReference type="SAM" id="SignalP"/>
    </source>
</evidence>
<keyword evidence="3" id="KW-1185">Reference proteome</keyword>
<feature type="signal peptide" evidence="1">
    <location>
        <begin position="1"/>
        <end position="32"/>
    </location>
</feature>
<comment type="caution">
    <text evidence="2">The sequence shown here is derived from an EMBL/GenBank/DDBJ whole genome shotgun (WGS) entry which is preliminary data.</text>
</comment>
<gene>
    <name evidence="2" type="ORF">WN944_002579</name>
</gene>
<protein>
    <recommendedName>
        <fullName evidence="4">Secreted protein</fullName>
    </recommendedName>
</protein>
<reference evidence="2 3" key="1">
    <citation type="submission" date="2024-05" db="EMBL/GenBank/DDBJ databases">
        <title>Haplotype-resolved chromosome-level genome assembly of Huyou (Citrus changshanensis).</title>
        <authorList>
            <person name="Miao C."/>
            <person name="Chen W."/>
            <person name="Wu Y."/>
            <person name="Wang L."/>
            <person name="Zhao S."/>
            <person name="Grierson D."/>
            <person name="Xu C."/>
            <person name="Chen K."/>
        </authorList>
    </citation>
    <scope>NUCLEOTIDE SEQUENCE [LARGE SCALE GENOMIC DNA]</scope>
    <source>
        <strain evidence="2">01-14</strain>
        <tissue evidence="2">Leaf</tissue>
    </source>
</reference>
<accession>A0AAP0MGU7</accession>
<evidence type="ECO:0000313" key="3">
    <source>
        <dbReference type="Proteomes" id="UP001428341"/>
    </source>
</evidence>